<dbReference type="Proteomes" id="UP001378188">
    <property type="component" value="Unassembled WGS sequence"/>
</dbReference>
<proteinExistence type="inferred from homology"/>
<evidence type="ECO:0000313" key="8">
    <source>
        <dbReference type="EMBL" id="MEJ8571529.1"/>
    </source>
</evidence>
<dbReference type="EMBL" id="JAZHOF010000003">
    <property type="protein sequence ID" value="MEJ8571529.1"/>
    <property type="molecule type" value="Genomic_DNA"/>
</dbReference>
<evidence type="ECO:0000256" key="3">
    <source>
        <dbReference type="RuleBase" id="RU362132"/>
    </source>
</evidence>
<evidence type="ECO:0000313" key="9">
    <source>
        <dbReference type="Proteomes" id="UP001378188"/>
    </source>
</evidence>
<protein>
    <submittedName>
        <fullName evidence="8">Thiamine pyrophosphate-binding protein</fullName>
    </submittedName>
</protein>
<dbReference type="InterPro" id="IPR029061">
    <property type="entry name" value="THDP-binding"/>
</dbReference>
<dbReference type="AlphaFoldDB" id="A0AAW9RD23"/>
<feature type="region of interest" description="Disordered" evidence="4">
    <location>
        <begin position="1"/>
        <end position="21"/>
    </location>
</feature>
<dbReference type="RefSeq" id="WP_340329228.1">
    <property type="nucleotide sequence ID" value="NZ_JAZHOF010000003.1"/>
</dbReference>
<dbReference type="Gene3D" id="3.40.50.1220">
    <property type="entry name" value="TPP-binding domain"/>
    <property type="match status" value="1"/>
</dbReference>
<dbReference type="SUPFAM" id="SSF52518">
    <property type="entry name" value="Thiamin diphosphate-binding fold (THDP-binding)"/>
    <property type="match status" value="2"/>
</dbReference>
<dbReference type="GO" id="GO:0030976">
    <property type="term" value="F:thiamine pyrophosphate binding"/>
    <property type="evidence" value="ECO:0007669"/>
    <property type="project" value="InterPro"/>
</dbReference>
<keyword evidence="9" id="KW-1185">Reference proteome</keyword>
<evidence type="ECO:0000256" key="4">
    <source>
        <dbReference type="SAM" id="MobiDB-lite"/>
    </source>
</evidence>
<feature type="region of interest" description="Disordered" evidence="4">
    <location>
        <begin position="372"/>
        <end position="391"/>
    </location>
</feature>
<dbReference type="InterPro" id="IPR045229">
    <property type="entry name" value="TPP_enz"/>
</dbReference>
<dbReference type="GO" id="GO:0050660">
    <property type="term" value="F:flavin adenine dinucleotide binding"/>
    <property type="evidence" value="ECO:0007669"/>
    <property type="project" value="TreeGrafter"/>
</dbReference>
<dbReference type="GO" id="GO:0009097">
    <property type="term" value="P:isoleucine biosynthetic process"/>
    <property type="evidence" value="ECO:0007669"/>
    <property type="project" value="TreeGrafter"/>
</dbReference>
<dbReference type="GO" id="GO:0005948">
    <property type="term" value="C:acetolactate synthase complex"/>
    <property type="evidence" value="ECO:0007669"/>
    <property type="project" value="TreeGrafter"/>
</dbReference>
<evidence type="ECO:0000256" key="2">
    <source>
        <dbReference type="ARBA" id="ARBA00023052"/>
    </source>
</evidence>
<reference evidence="8 9" key="1">
    <citation type="submission" date="2024-02" db="EMBL/GenBank/DDBJ databases">
        <title>Genome analysis and characterization of Microbaculum marinisediminis sp. nov., isolated from marine sediment.</title>
        <authorList>
            <person name="Du Z.-J."/>
            <person name="Ye Y.-Q."/>
            <person name="Zhang Z.-R."/>
            <person name="Yuan S.-M."/>
            <person name="Zhang X.-Y."/>
        </authorList>
    </citation>
    <scope>NUCLEOTIDE SEQUENCE [LARGE SCALE GENOMIC DNA]</scope>
    <source>
        <strain evidence="8 9">SDUM1044001</strain>
    </source>
</reference>
<feature type="domain" description="Thiamine pyrophosphate enzyme TPP-binding" evidence="6">
    <location>
        <begin position="425"/>
        <end position="582"/>
    </location>
</feature>
<comment type="similarity">
    <text evidence="1 3">Belongs to the TPP enzyme family.</text>
</comment>
<evidence type="ECO:0000259" key="7">
    <source>
        <dbReference type="Pfam" id="PF02776"/>
    </source>
</evidence>
<feature type="domain" description="Thiamine pyrophosphate enzyme N-terminal TPP-binding" evidence="7">
    <location>
        <begin position="26"/>
        <end position="131"/>
    </location>
</feature>
<feature type="compositionally biased region" description="Low complexity" evidence="4">
    <location>
        <begin position="377"/>
        <end position="388"/>
    </location>
</feature>
<name>A0AAW9RD23_9HYPH</name>
<dbReference type="CDD" id="cd07035">
    <property type="entry name" value="TPP_PYR_POX_like"/>
    <property type="match status" value="1"/>
</dbReference>
<dbReference type="GO" id="GO:0000287">
    <property type="term" value="F:magnesium ion binding"/>
    <property type="evidence" value="ECO:0007669"/>
    <property type="project" value="InterPro"/>
</dbReference>
<dbReference type="Pfam" id="PF02775">
    <property type="entry name" value="TPP_enzyme_C"/>
    <property type="match status" value="1"/>
</dbReference>
<evidence type="ECO:0000259" key="6">
    <source>
        <dbReference type="Pfam" id="PF02775"/>
    </source>
</evidence>
<dbReference type="GO" id="GO:0003984">
    <property type="term" value="F:acetolactate synthase activity"/>
    <property type="evidence" value="ECO:0007669"/>
    <property type="project" value="TreeGrafter"/>
</dbReference>
<dbReference type="InterPro" id="IPR012001">
    <property type="entry name" value="Thiamin_PyroP_enz_TPP-bd_dom"/>
</dbReference>
<sequence length="604" mass="64620">MDEKNLGVGAETGHEPRNSNARLFGSDPIAEVLRALEFDYIALTPGASFRGLHDSLVNHLGNTRPEMLLCVHEEHAVALAHGYTRVTGRPLAVALHSNVGLMHATMAIFNAWCDRIPILMLGAVGPVDAVNRRPWVDWIHTSSDLGALIRGYTKWDDQPGSVTAAVESVLRAYRIAVTEPRGPTYVCLDAGWQEKALDGPLDLPDLQRFRAGTPGDPPAETLDKVAAALNGARNPVIMMGRVSRDPADWDRRVAFAEKLNATVLTDMKTGATFPTRHPLHPYPAGLFVTDAAAGPLREADVILSLDWVDLGGSLRQACGGKWPSATVISCSLDEYVHNGWSMDYQALPPADISILAPADRLVDLLVDRIDQKPAGSPARQPAKPAAPAADEDETEGMISINALAQAVVDGFDGENPCYIRLPIGWPGEYSRFDHPLDYVGYDGGGGIGSGPGMAVGGALALRDSGGDRLPVAVLGDGDYLMGVTALWTAVKYEIPLLVIVVNNQSFFNDELHQERVARVRGRPVENRWIGMRMSEPGMNLATMAEGQGAVGFGPVGSSEELSDAIAAAIEKVRGGAVAVIDVRVAPEYARSTSSAVVREMATTK</sequence>
<keyword evidence="2 3" id="KW-0786">Thiamine pyrophosphate</keyword>
<dbReference type="InterPro" id="IPR012000">
    <property type="entry name" value="Thiamin_PyroP_enz_cen_dom"/>
</dbReference>
<dbReference type="Pfam" id="PF02776">
    <property type="entry name" value="TPP_enzyme_N"/>
    <property type="match status" value="1"/>
</dbReference>
<comment type="caution">
    <text evidence="8">The sequence shown here is derived from an EMBL/GenBank/DDBJ whole genome shotgun (WGS) entry which is preliminary data.</text>
</comment>
<dbReference type="InterPro" id="IPR011766">
    <property type="entry name" value="TPP_enzyme_TPP-bd"/>
</dbReference>
<feature type="domain" description="Thiamine pyrophosphate enzyme central" evidence="5">
    <location>
        <begin position="222"/>
        <end position="304"/>
    </location>
</feature>
<dbReference type="Gene3D" id="3.40.50.970">
    <property type="match status" value="2"/>
</dbReference>
<dbReference type="Pfam" id="PF00205">
    <property type="entry name" value="TPP_enzyme_M"/>
    <property type="match status" value="1"/>
</dbReference>
<gene>
    <name evidence="8" type="ORF">V3328_08600</name>
</gene>
<dbReference type="InterPro" id="IPR029035">
    <property type="entry name" value="DHS-like_NAD/FAD-binding_dom"/>
</dbReference>
<dbReference type="GO" id="GO:0009099">
    <property type="term" value="P:L-valine biosynthetic process"/>
    <property type="evidence" value="ECO:0007669"/>
    <property type="project" value="TreeGrafter"/>
</dbReference>
<dbReference type="SUPFAM" id="SSF52467">
    <property type="entry name" value="DHS-like NAD/FAD-binding domain"/>
    <property type="match status" value="1"/>
</dbReference>
<dbReference type="PANTHER" id="PTHR18968:SF13">
    <property type="entry name" value="ACETOLACTATE SYNTHASE CATALYTIC SUBUNIT, MITOCHONDRIAL"/>
    <property type="match status" value="1"/>
</dbReference>
<dbReference type="PANTHER" id="PTHR18968">
    <property type="entry name" value="THIAMINE PYROPHOSPHATE ENZYMES"/>
    <property type="match status" value="1"/>
</dbReference>
<accession>A0AAW9RD23</accession>
<organism evidence="8 9">
    <name type="scientific">Microbaculum marinum</name>
    <dbReference type="NCBI Taxonomy" id="1764581"/>
    <lineage>
        <taxon>Bacteria</taxon>
        <taxon>Pseudomonadati</taxon>
        <taxon>Pseudomonadota</taxon>
        <taxon>Alphaproteobacteria</taxon>
        <taxon>Hyphomicrobiales</taxon>
        <taxon>Tepidamorphaceae</taxon>
        <taxon>Microbaculum</taxon>
    </lineage>
</organism>
<evidence type="ECO:0000256" key="1">
    <source>
        <dbReference type="ARBA" id="ARBA00007812"/>
    </source>
</evidence>
<evidence type="ECO:0000259" key="5">
    <source>
        <dbReference type="Pfam" id="PF00205"/>
    </source>
</evidence>